<evidence type="ECO:0008006" key="3">
    <source>
        <dbReference type="Google" id="ProtNLM"/>
    </source>
</evidence>
<dbReference type="AlphaFoldDB" id="A0A1M7DPN7"/>
<gene>
    <name evidence="1" type="ORF">SAMN05444267_102564</name>
</gene>
<reference evidence="2" key="1">
    <citation type="submission" date="2016-11" db="EMBL/GenBank/DDBJ databases">
        <authorList>
            <person name="Varghese N."/>
            <person name="Submissions S."/>
        </authorList>
    </citation>
    <scope>NUCLEOTIDE SEQUENCE [LARGE SCALE GENOMIC DNA]</scope>
    <source>
        <strain evidence="2">DSM 26899</strain>
    </source>
</reference>
<evidence type="ECO:0000313" key="2">
    <source>
        <dbReference type="Proteomes" id="UP000184364"/>
    </source>
</evidence>
<dbReference type="OrthoDB" id="1163801at2"/>
<dbReference type="STRING" id="1302687.SAMN05444267_102564"/>
<dbReference type="RefSeq" id="WP_073294482.1">
    <property type="nucleotide sequence ID" value="NZ_FRAV01000025.1"/>
</dbReference>
<name>A0A1M7DPN7_9FLAO</name>
<dbReference type="Proteomes" id="UP000184364">
    <property type="component" value="Unassembled WGS sequence"/>
</dbReference>
<evidence type="ECO:0000313" key="1">
    <source>
        <dbReference type="EMBL" id="SHL81474.1"/>
    </source>
</evidence>
<dbReference type="EMBL" id="FRAV01000025">
    <property type="protein sequence ID" value="SHL81474.1"/>
    <property type="molecule type" value="Genomic_DNA"/>
</dbReference>
<sequence length="102" mass="11783">MKLFEYIDRINLLHKLINEQRTGTPEILAKRLGISKIRCYQIIEELRLMEAPIAYSRQTGSYYYTAQFEIIAKLTIVSLSKAELVHTNGGIGENKFDLFCLL</sequence>
<keyword evidence="2" id="KW-1185">Reference proteome</keyword>
<accession>A0A1M7DPN7</accession>
<proteinExistence type="predicted"/>
<organism evidence="1 2">
    <name type="scientific">Chryseobacterium polytrichastri</name>
    <dbReference type="NCBI Taxonomy" id="1302687"/>
    <lineage>
        <taxon>Bacteria</taxon>
        <taxon>Pseudomonadati</taxon>
        <taxon>Bacteroidota</taxon>
        <taxon>Flavobacteriia</taxon>
        <taxon>Flavobacteriales</taxon>
        <taxon>Weeksellaceae</taxon>
        <taxon>Chryseobacterium group</taxon>
        <taxon>Chryseobacterium</taxon>
    </lineage>
</organism>
<protein>
    <recommendedName>
        <fullName evidence="3">HTH domain-containing protein</fullName>
    </recommendedName>
</protein>